<sequence>MPAWPDILSKYNILLSQSHNLSMSLLAAHNTGTAHSAQGNPYEKIAVHPRVGLTDAQLDNELVPLLRNIQTTEVLRAESDTVRHLAEHMETKGSLERGARALRAAAMVRGRSVFLDLRISLNIRITTMNIPGLNIPGIPATAAPAPGEAASSGLPFDLQRLPVGQLESLRFKASQIIESIQLLQRTIDMGGQNAMPAWPDILSKYNILLSQSHNLSMSLLAAHNTGTAHSAQGNPYEKIAVHPRVGLTDAQLDNELVPLLRNIQTTEVLRAESDTVRHLAEHMETKGSLGMLGHAPRTGGRPPDYEDVLRECAQIRAEHDERVDRATRAVMLLRDKYDWKARVAVEQEEPEELDWNPGLPDNGGAPESSVDSADTPSGRQSNDSEEEEELEEVLGNGEHTPEGSQGLPTPMADG</sequence>
<gene>
    <name evidence="2" type="ORF">DICSQDRAFT_127022</name>
</gene>
<dbReference type="EMBL" id="JH719409">
    <property type="protein sequence ID" value="EJF61606.1"/>
    <property type="molecule type" value="Genomic_DNA"/>
</dbReference>
<feature type="region of interest" description="Disordered" evidence="1">
    <location>
        <begin position="347"/>
        <end position="414"/>
    </location>
</feature>
<evidence type="ECO:0000256" key="1">
    <source>
        <dbReference type="SAM" id="MobiDB-lite"/>
    </source>
</evidence>
<name>R7SZU2_DICSQ</name>
<dbReference type="OMA" id="EHMETKG"/>
<proteinExistence type="predicted"/>
<feature type="compositionally biased region" description="Acidic residues" evidence="1">
    <location>
        <begin position="383"/>
        <end position="392"/>
    </location>
</feature>
<dbReference type="Proteomes" id="UP000053319">
    <property type="component" value="Unassembled WGS sequence"/>
</dbReference>
<dbReference type="RefSeq" id="XP_007365701.1">
    <property type="nucleotide sequence ID" value="XM_007365639.1"/>
</dbReference>
<evidence type="ECO:0000313" key="2">
    <source>
        <dbReference type="EMBL" id="EJF61606.1"/>
    </source>
</evidence>
<dbReference type="AlphaFoldDB" id="R7SZU2"/>
<evidence type="ECO:0000313" key="3">
    <source>
        <dbReference type="Proteomes" id="UP000053319"/>
    </source>
</evidence>
<dbReference type="GeneID" id="18834370"/>
<dbReference type="OrthoDB" id="5568181at2759"/>
<dbReference type="KEGG" id="dsq:DICSQDRAFT_127022"/>
<protein>
    <recommendedName>
        <fullName evidence="4">Mediator complex subunit 8</fullName>
    </recommendedName>
</protein>
<feature type="compositionally biased region" description="Polar residues" evidence="1">
    <location>
        <begin position="369"/>
        <end position="381"/>
    </location>
</feature>
<organism evidence="2 3">
    <name type="scientific">Dichomitus squalens (strain LYAD-421)</name>
    <name type="common">Western red white-rot fungus</name>
    <dbReference type="NCBI Taxonomy" id="732165"/>
    <lineage>
        <taxon>Eukaryota</taxon>
        <taxon>Fungi</taxon>
        <taxon>Dikarya</taxon>
        <taxon>Basidiomycota</taxon>
        <taxon>Agaricomycotina</taxon>
        <taxon>Agaricomycetes</taxon>
        <taxon>Polyporales</taxon>
        <taxon>Polyporaceae</taxon>
        <taxon>Dichomitus</taxon>
    </lineage>
</organism>
<dbReference type="Gene3D" id="1.20.58.1710">
    <property type="match status" value="2"/>
</dbReference>
<reference evidence="2 3" key="1">
    <citation type="journal article" date="2012" name="Science">
        <title>The Paleozoic origin of enzymatic lignin decomposition reconstructed from 31 fungal genomes.</title>
        <authorList>
            <person name="Floudas D."/>
            <person name="Binder M."/>
            <person name="Riley R."/>
            <person name="Barry K."/>
            <person name="Blanchette R.A."/>
            <person name="Henrissat B."/>
            <person name="Martinez A.T."/>
            <person name="Otillar R."/>
            <person name="Spatafora J.W."/>
            <person name="Yadav J.S."/>
            <person name="Aerts A."/>
            <person name="Benoit I."/>
            <person name="Boyd A."/>
            <person name="Carlson A."/>
            <person name="Copeland A."/>
            <person name="Coutinho P.M."/>
            <person name="de Vries R.P."/>
            <person name="Ferreira P."/>
            <person name="Findley K."/>
            <person name="Foster B."/>
            <person name="Gaskell J."/>
            <person name="Glotzer D."/>
            <person name="Gorecki P."/>
            <person name="Heitman J."/>
            <person name="Hesse C."/>
            <person name="Hori C."/>
            <person name="Igarashi K."/>
            <person name="Jurgens J.A."/>
            <person name="Kallen N."/>
            <person name="Kersten P."/>
            <person name="Kohler A."/>
            <person name="Kuees U."/>
            <person name="Kumar T.K.A."/>
            <person name="Kuo A."/>
            <person name="LaButti K."/>
            <person name="Larrondo L.F."/>
            <person name="Lindquist E."/>
            <person name="Ling A."/>
            <person name="Lombard V."/>
            <person name="Lucas S."/>
            <person name="Lundell T."/>
            <person name="Martin R."/>
            <person name="McLaughlin D.J."/>
            <person name="Morgenstern I."/>
            <person name="Morin E."/>
            <person name="Murat C."/>
            <person name="Nagy L.G."/>
            <person name="Nolan M."/>
            <person name="Ohm R.A."/>
            <person name="Patyshakuliyeva A."/>
            <person name="Rokas A."/>
            <person name="Ruiz-Duenas F.J."/>
            <person name="Sabat G."/>
            <person name="Salamov A."/>
            <person name="Samejima M."/>
            <person name="Schmutz J."/>
            <person name="Slot J.C."/>
            <person name="St John F."/>
            <person name="Stenlid J."/>
            <person name="Sun H."/>
            <person name="Sun S."/>
            <person name="Syed K."/>
            <person name="Tsang A."/>
            <person name="Wiebenga A."/>
            <person name="Young D."/>
            <person name="Pisabarro A."/>
            <person name="Eastwood D.C."/>
            <person name="Martin F."/>
            <person name="Cullen D."/>
            <person name="Grigoriev I.V."/>
            <person name="Hibbett D.S."/>
        </authorList>
    </citation>
    <scope>NUCLEOTIDE SEQUENCE [LARGE SCALE GENOMIC DNA]</scope>
    <source>
        <strain evidence="2 3">LYAD-421 SS1</strain>
    </source>
</reference>
<dbReference type="HOGENOM" id="CLU_663966_0_0_1"/>
<evidence type="ECO:0008006" key="4">
    <source>
        <dbReference type="Google" id="ProtNLM"/>
    </source>
</evidence>
<accession>R7SZU2</accession>